<dbReference type="Proteomes" id="UP000442535">
    <property type="component" value="Unassembled WGS sequence"/>
</dbReference>
<evidence type="ECO:0000313" key="2">
    <source>
        <dbReference type="Proteomes" id="UP000442535"/>
    </source>
</evidence>
<evidence type="ECO:0000313" key="1">
    <source>
        <dbReference type="EMBL" id="MST49244.1"/>
    </source>
</evidence>
<sequence>MSKTAVLSARVDADTARRVDARAQELGKTRSQYVEDLVKKDLGNLKTLEAKKAREAEINEVMDLIRRLIPPNTKEIDVKEARYERLRKYVD</sequence>
<reference evidence="1 2" key="1">
    <citation type="submission" date="2019-08" db="EMBL/GenBank/DDBJ databases">
        <title>In-depth cultivation of the pig gut microbiome towards novel bacterial diversity and tailored functional studies.</title>
        <authorList>
            <person name="Wylensek D."/>
            <person name="Hitch T.C.A."/>
            <person name="Clavel T."/>
        </authorList>
    </citation>
    <scope>NUCLEOTIDE SEQUENCE [LARGE SCALE GENOMIC DNA]</scope>
    <source>
        <strain evidence="1 2">RF-GAM-744-WT-7</strain>
    </source>
</reference>
<comment type="caution">
    <text evidence="1">The sequence shown here is derived from an EMBL/GenBank/DDBJ whole genome shotgun (WGS) entry which is preliminary data.</text>
</comment>
<organism evidence="1 2">
    <name type="scientific">Mobiluncus porci</name>
    <dbReference type="NCBI Taxonomy" id="2652278"/>
    <lineage>
        <taxon>Bacteria</taxon>
        <taxon>Bacillati</taxon>
        <taxon>Actinomycetota</taxon>
        <taxon>Actinomycetes</taxon>
        <taxon>Actinomycetales</taxon>
        <taxon>Actinomycetaceae</taxon>
        <taxon>Mobiluncus</taxon>
    </lineage>
</organism>
<proteinExistence type="predicted"/>
<dbReference type="RefSeq" id="WP_154543685.1">
    <property type="nucleotide sequence ID" value="NZ_VUMY01000004.1"/>
</dbReference>
<dbReference type="GO" id="GO:0006355">
    <property type="term" value="P:regulation of DNA-templated transcription"/>
    <property type="evidence" value="ECO:0007669"/>
    <property type="project" value="InterPro"/>
</dbReference>
<dbReference type="EMBL" id="VUMY01000004">
    <property type="protein sequence ID" value="MST49244.1"/>
    <property type="molecule type" value="Genomic_DNA"/>
</dbReference>
<dbReference type="AlphaFoldDB" id="A0A7K0K1D3"/>
<protein>
    <submittedName>
        <fullName evidence="1">Ribbon-helix-helix protein, CopG family</fullName>
    </submittedName>
</protein>
<keyword evidence="2" id="KW-1185">Reference proteome</keyword>
<gene>
    <name evidence="1" type="ORF">FYJ63_03150</name>
</gene>
<name>A0A7K0K1D3_9ACTO</name>
<accession>A0A7K0K1D3</accession>